<dbReference type="Proteomes" id="UP001501175">
    <property type="component" value="Unassembled WGS sequence"/>
</dbReference>
<feature type="transmembrane region" description="Helical" evidence="1">
    <location>
        <begin position="69"/>
        <end position="86"/>
    </location>
</feature>
<evidence type="ECO:0008006" key="4">
    <source>
        <dbReference type="Google" id="ProtNLM"/>
    </source>
</evidence>
<keyword evidence="1" id="KW-0472">Membrane</keyword>
<feature type="transmembrane region" description="Helical" evidence="1">
    <location>
        <begin position="36"/>
        <end position="57"/>
    </location>
</feature>
<feature type="transmembrane region" description="Helical" evidence="1">
    <location>
        <begin position="6"/>
        <end position="24"/>
    </location>
</feature>
<accession>A0ABP8MU65</accession>
<keyword evidence="1" id="KW-1133">Transmembrane helix</keyword>
<comment type="caution">
    <text evidence="2">The sequence shown here is derived from an EMBL/GenBank/DDBJ whole genome shotgun (WGS) entry which is preliminary data.</text>
</comment>
<organism evidence="2 3">
    <name type="scientific">Nibrella saemangeumensis</name>
    <dbReference type="NCBI Taxonomy" id="1084526"/>
    <lineage>
        <taxon>Bacteria</taxon>
        <taxon>Pseudomonadati</taxon>
        <taxon>Bacteroidota</taxon>
        <taxon>Cytophagia</taxon>
        <taxon>Cytophagales</taxon>
        <taxon>Spirosomataceae</taxon>
        <taxon>Nibrella</taxon>
    </lineage>
</organism>
<name>A0ABP8MU65_9BACT</name>
<evidence type="ECO:0000313" key="2">
    <source>
        <dbReference type="EMBL" id="GAA4456210.1"/>
    </source>
</evidence>
<proteinExistence type="predicted"/>
<sequence>MQVTLTPIQFILTILLVIVAIASLRLLRNRLMYRLVFLAIVLVGILFVAVPYIPYYLAQQLGVGRGVDLVFYLLFTGILLMGVILYRRILEHDLIITQLIRQNAIRNAIDQKGDTSVALKDSKDA</sequence>
<keyword evidence="1" id="KW-0812">Transmembrane</keyword>
<reference evidence="3" key="1">
    <citation type="journal article" date="2019" name="Int. J. Syst. Evol. Microbiol.">
        <title>The Global Catalogue of Microorganisms (GCM) 10K type strain sequencing project: providing services to taxonomists for standard genome sequencing and annotation.</title>
        <authorList>
            <consortium name="The Broad Institute Genomics Platform"/>
            <consortium name="The Broad Institute Genome Sequencing Center for Infectious Disease"/>
            <person name="Wu L."/>
            <person name="Ma J."/>
        </authorList>
    </citation>
    <scope>NUCLEOTIDE SEQUENCE [LARGE SCALE GENOMIC DNA]</scope>
    <source>
        <strain evidence="3">JCM 17927</strain>
    </source>
</reference>
<protein>
    <recommendedName>
        <fullName evidence="4">DUF2304 domain-containing protein</fullName>
    </recommendedName>
</protein>
<dbReference type="InterPro" id="IPR019277">
    <property type="entry name" value="DUF2304"/>
</dbReference>
<dbReference type="RefSeq" id="WP_345243973.1">
    <property type="nucleotide sequence ID" value="NZ_BAABHD010000028.1"/>
</dbReference>
<evidence type="ECO:0000313" key="3">
    <source>
        <dbReference type="Proteomes" id="UP001501175"/>
    </source>
</evidence>
<keyword evidence="3" id="KW-1185">Reference proteome</keyword>
<gene>
    <name evidence="2" type="ORF">GCM10023189_25070</name>
</gene>
<dbReference type="EMBL" id="BAABHD010000028">
    <property type="protein sequence ID" value="GAA4456210.1"/>
    <property type="molecule type" value="Genomic_DNA"/>
</dbReference>
<evidence type="ECO:0000256" key="1">
    <source>
        <dbReference type="SAM" id="Phobius"/>
    </source>
</evidence>
<dbReference type="Pfam" id="PF10066">
    <property type="entry name" value="DUF2304"/>
    <property type="match status" value="1"/>
</dbReference>